<dbReference type="CDD" id="cd11593">
    <property type="entry name" value="Agmatinase-like_2"/>
    <property type="match status" value="1"/>
</dbReference>
<keyword evidence="5" id="KW-1185">Reference proteome</keyword>
<evidence type="ECO:0000313" key="5">
    <source>
        <dbReference type="Proteomes" id="UP001061361"/>
    </source>
</evidence>
<dbReference type="Proteomes" id="UP001061361">
    <property type="component" value="Chromosome"/>
</dbReference>
<dbReference type="SUPFAM" id="SSF52768">
    <property type="entry name" value="Arginase/deacetylase"/>
    <property type="match status" value="1"/>
</dbReference>
<dbReference type="RefSeq" id="WP_264982397.1">
    <property type="nucleotide sequence ID" value="NZ_AP026708.1"/>
</dbReference>
<keyword evidence="2" id="KW-0479">Metal-binding</keyword>
<gene>
    <name evidence="4" type="ORF">JCM14722_30420</name>
</gene>
<dbReference type="PANTHER" id="PTHR11358">
    <property type="entry name" value="ARGINASE/AGMATINASE"/>
    <property type="match status" value="1"/>
</dbReference>
<organism evidence="4 5">
    <name type="scientific">Pseudodesulfovibrio portus</name>
    <dbReference type="NCBI Taxonomy" id="231439"/>
    <lineage>
        <taxon>Bacteria</taxon>
        <taxon>Pseudomonadati</taxon>
        <taxon>Thermodesulfobacteriota</taxon>
        <taxon>Desulfovibrionia</taxon>
        <taxon>Desulfovibrionales</taxon>
        <taxon>Desulfovibrionaceae</taxon>
    </lineage>
</organism>
<name>A0ABM8AVE1_9BACT</name>
<dbReference type="InterPro" id="IPR005925">
    <property type="entry name" value="Agmatinase-rel"/>
</dbReference>
<protein>
    <submittedName>
        <fullName evidence="4">Agmatinase</fullName>
    </submittedName>
</protein>
<reference evidence="4" key="1">
    <citation type="submission" date="2022-08" db="EMBL/GenBank/DDBJ databases">
        <title>Genome Sequence of the sulphate-reducing bacterium, Pseudodesulfovibrio portus JCM14722.</title>
        <authorList>
            <person name="Kondo R."/>
            <person name="Kataoka T."/>
        </authorList>
    </citation>
    <scope>NUCLEOTIDE SEQUENCE</scope>
    <source>
        <strain evidence="4">JCM 14722</strain>
    </source>
</reference>
<dbReference type="PIRSF" id="PIRSF036979">
    <property type="entry name" value="Arginase"/>
    <property type="match status" value="1"/>
</dbReference>
<evidence type="ECO:0000256" key="1">
    <source>
        <dbReference type="ARBA" id="ARBA00009227"/>
    </source>
</evidence>
<sequence length="284" mass="30422">MALHFLDGEIDNARPEEAAFHVIPVPLETSVSYGSGTSEGPAAVINASTQLEVWNGTSTPAENGIHTTPPIDCGGPISKVLDRIEDAVCYAVECEALPVVLGGEHTVTLGALRALRQHRRFGIVQFDAHADLRNTYEGSPYSHACVMRRAMDDLGLPLFQIGVRAMCKEESDYRKANEVPHLDARELFLKGVPRQILPPDFPDNIYISFDVDGLDPSVIRATGTPVPGGLSWQTAISLLESVVKGKKLIGVDLVELAPAAGDHASDFAAAQLAYILMGLGNTAD</sequence>
<dbReference type="EMBL" id="AP026708">
    <property type="protein sequence ID" value="BDQ35500.1"/>
    <property type="molecule type" value="Genomic_DNA"/>
</dbReference>
<dbReference type="InterPro" id="IPR023696">
    <property type="entry name" value="Ureohydrolase_dom_sf"/>
</dbReference>
<evidence type="ECO:0000256" key="3">
    <source>
        <dbReference type="ARBA" id="ARBA00022801"/>
    </source>
</evidence>
<accession>A0ABM8AVE1</accession>
<dbReference type="PANTHER" id="PTHR11358:SF26">
    <property type="entry name" value="GUANIDINO ACID HYDROLASE, MITOCHONDRIAL"/>
    <property type="match status" value="1"/>
</dbReference>
<comment type="similarity">
    <text evidence="1">Belongs to the arginase family. Agmatinase subfamily.</text>
</comment>
<proteinExistence type="inferred from homology"/>
<dbReference type="Pfam" id="PF00491">
    <property type="entry name" value="Arginase"/>
    <property type="match status" value="1"/>
</dbReference>
<evidence type="ECO:0000313" key="4">
    <source>
        <dbReference type="EMBL" id="BDQ35500.1"/>
    </source>
</evidence>
<evidence type="ECO:0000256" key="2">
    <source>
        <dbReference type="ARBA" id="ARBA00022723"/>
    </source>
</evidence>
<dbReference type="InterPro" id="IPR006035">
    <property type="entry name" value="Ureohydrolase"/>
</dbReference>
<dbReference type="Gene3D" id="3.40.800.10">
    <property type="entry name" value="Ureohydrolase domain"/>
    <property type="match status" value="1"/>
</dbReference>
<dbReference type="NCBIfam" id="TIGR01230">
    <property type="entry name" value="agmatinase"/>
    <property type="match status" value="1"/>
</dbReference>
<keyword evidence="3" id="KW-0378">Hydrolase</keyword>